<dbReference type="SMART" id="SM00028">
    <property type="entry name" value="TPR"/>
    <property type="match status" value="3"/>
</dbReference>
<reference evidence="2 3" key="1">
    <citation type="submission" date="2016-10" db="EMBL/GenBank/DDBJ databases">
        <authorList>
            <person name="de Groot N.N."/>
        </authorList>
    </citation>
    <scope>NUCLEOTIDE SEQUENCE [LARGE SCALE GENOMIC DNA]</scope>
    <source>
        <strain evidence="2 3">CGMCC 1.5058</strain>
    </source>
</reference>
<sequence>MEYVNHLKSKLSKLIFLEINKDVLAENFNIPELRKSREDLFLPLSPEYIAENINEDLTKHLPFGEFVKGMYYVAGADPEFNQIPFYRELLTTLHRETVIKGLVAKLVKEDRQEEGLIYLLGLFTIHGEKDVLKNLLVLIEELSVKESMYQQALLRYSDIAIEKGLLEGYLFKGSALRFAGNFSQSLFHLREYLRLGGEETKEITEEMEFLDRKSRITEGEAILYENPERFLELVLPLLNLEEDNPKLLLMIAIAYRMLGNHDKAIYYLNDALAVDQTYVDVLNEMGINYAAIGNYKEAVNYFHKLFSEVRTIEILTNLIMCYINMDDLEQAKKHIEIGDLIDSEDEILLEIKNYIKKLEQK</sequence>
<dbReference type="InterPro" id="IPR011990">
    <property type="entry name" value="TPR-like_helical_dom_sf"/>
</dbReference>
<keyword evidence="1" id="KW-0802">TPR repeat</keyword>
<accession>A0A1G8N4A3</accession>
<dbReference type="RefSeq" id="WP_031576155.1">
    <property type="nucleotide sequence ID" value="NZ_DAMAXS010000041.1"/>
</dbReference>
<evidence type="ECO:0000256" key="1">
    <source>
        <dbReference type="PROSITE-ProRule" id="PRU00339"/>
    </source>
</evidence>
<dbReference type="SUPFAM" id="SSF48452">
    <property type="entry name" value="TPR-like"/>
    <property type="match status" value="1"/>
</dbReference>
<dbReference type="AlphaFoldDB" id="A0A1G8N4A3"/>
<feature type="repeat" description="TPR" evidence="1">
    <location>
        <begin position="245"/>
        <end position="278"/>
    </location>
</feature>
<dbReference type="InterPro" id="IPR019734">
    <property type="entry name" value="TPR_rpt"/>
</dbReference>
<evidence type="ECO:0000313" key="3">
    <source>
        <dbReference type="Proteomes" id="UP000183255"/>
    </source>
</evidence>
<protein>
    <submittedName>
        <fullName evidence="2">Tetratricopeptide repeat-containing protein</fullName>
    </submittedName>
</protein>
<dbReference type="Proteomes" id="UP000183255">
    <property type="component" value="Unassembled WGS sequence"/>
</dbReference>
<name>A0A1G8N4A3_9CLOT</name>
<dbReference type="PROSITE" id="PS50005">
    <property type="entry name" value="TPR"/>
    <property type="match status" value="1"/>
</dbReference>
<evidence type="ECO:0000313" key="2">
    <source>
        <dbReference type="EMBL" id="SDI75109.1"/>
    </source>
</evidence>
<gene>
    <name evidence="2" type="ORF">SAMN05421804_10493</name>
</gene>
<dbReference type="EMBL" id="FNDZ01000004">
    <property type="protein sequence ID" value="SDI75109.1"/>
    <property type="molecule type" value="Genomic_DNA"/>
</dbReference>
<dbReference type="PANTHER" id="PTHR10098">
    <property type="entry name" value="RAPSYN-RELATED"/>
    <property type="match status" value="1"/>
</dbReference>
<proteinExistence type="predicted"/>
<organism evidence="2 3">
    <name type="scientific">Proteiniclasticum ruminis</name>
    <dbReference type="NCBI Taxonomy" id="398199"/>
    <lineage>
        <taxon>Bacteria</taxon>
        <taxon>Bacillati</taxon>
        <taxon>Bacillota</taxon>
        <taxon>Clostridia</taxon>
        <taxon>Eubacteriales</taxon>
        <taxon>Clostridiaceae</taxon>
        <taxon>Proteiniclasticum</taxon>
    </lineage>
</organism>
<dbReference type="Gene3D" id="1.25.40.10">
    <property type="entry name" value="Tetratricopeptide repeat domain"/>
    <property type="match status" value="1"/>
</dbReference>
<dbReference type="Pfam" id="PF13174">
    <property type="entry name" value="TPR_6"/>
    <property type="match status" value="1"/>
</dbReference>